<dbReference type="RefSeq" id="WP_126832298.1">
    <property type="nucleotide sequence ID" value="NZ_CBCRYB010000005.1"/>
</dbReference>
<dbReference type="Pfam" id="PF06114">
    <property type="entry name" value="Peptidase_M78"/>
    <property type="match status" value="1"/>
</dbReference>
<dbReference type="Gene3D" id="1.10.10.2910">
    <property type="match status" value="1"/>
</dbReference>
<keyword evidence="3" id="KW-1185">Reference proteome</keyword>
<evidence type="ECO:0000313" key="2">
    <source>
        <dbReference type="EMBL" id="RSU01929.1"/>
    </source>
</evidence>
<reference evidence="2 3" key="1">
    <citation type="submission" date="2017-05" db="EMBL/GenBank/DDBJ databases">
        <title>Vagococcus spp. assemblies.</title>
        <authorList>
            <person name="Gulvik C.A."/>
        </authorList>
    </citation>
    <scope>NUCLEOTIDE SEQUENCE [LARGE SCALE GENOMIC DNA]</scope>
    <source>
        <strain evidence="2 3">CCUG 41755</strain>
    </source>
</reference>
<gene>
    <name evidence="2" type="ORF">CBF31_09170</name>
</gene>
<name>A0A430A560_9ENTE</name>
<comment type="caution">
    <text evidence="2">The sequence shown here is derived from an EMBL/GenBank/DDBJ whole genome shotgun (WGS) entry which is preliminary data.</text>
</comment>
<dbReference type="InterPro" id="IPR010359">
    <property type="entry name" value="IrrE_HExxH"/>
</dbReference>
<dbReference type="AlphaFoldDB" id="A0A430A560"/>
<sequence length="142" mass="16345">MNNLNSSIIEMLESNDYTLLFSDIKCNGMFVPSWKAIVINENLLNSNDVNFAVAHELCHLMSEHEELSALYTGSSVQRSKMEYEANYGAIMMLIDVYMKDNYIDLEDVNYLVFMKYFGIPNNLNDCVESIFNDRLSEIKKAV</sequence>
<proteinExistence type="predicted"/>
<feature type="domain" description="IrrE N-terminal-like" evidence="1">
    <location>
        <begin position="35"/>
        <end position="95"/>
    </location>
</feature>
<accession>A0A430A560</accession>
<evidence type="ECO:0000259" key="1">
    <source>
        <dbReference type="Pfam" id="PF06114"/>
    </source>
</evidence>
<dbReference type="EMBL" id="NGJY01000004">
    <property type="protein sequence ID" value="RSU01929.1"/>
    <property type="molecule type" value="Genomic_DNA"/>
</dbReference>
<organism evidence="2 3">
    <name type="scientific">Vagococcus fessus</name>
    <dbReference type="NCBI Taxonomy" id="120370"/>
    <lineage>
        <taxon>Bacteria</taxon>
        <taxon>Bacillati</taxon>
        <taxon>Bacillota</taxon>
        <taxon>Bacilli</taxon>
        <taxon>Lactobacillales</taxon>
        <taxon>Enterococcaceae</taxon>
        <taxon>Vagococcus</taxon>
    </lineage>
</organism>
<dbReference type="Proteomes" id="UP000287101">
    <property type="component" value="Unassembled WGS sequence"/>
</dbReference>
<protein>
    <recommendedName>
        <fullName evidence="1">IrrE N-terminal-like domain-containing protein</fullName>
    </recommendedName>
</protein>
<evidence type="ECO:0000313" key="3">
    <source>
        <dbReference type="Proteomes" id="UP000287101"/>
    </source>
</evidence>
<dbReference type="OrthoDB" id="2300474at2"/>